<dbReference type="AlphaFoldDB" id="A0A926CZH6"/>
<protein>
    <submittedName>
        <fullName evidence="1">Uncharacterized protein</fullName>
    </submittedName>
</protein>
<dbReference type="Pfam" id="PF20092">
    <property type="entry name" value="DUF6483"/>
    <property type="match status" value="1"/>
</dbReference>
<dbReference type="InterPro" id="IPR045507">
    <property type="entry name" value="DUF6483"/>
</dbReference>
<comment type="caution">
    <text evidence="1">The sequence shown here is derived from an EMBL/GenBank/DDBJ whole genome shotgun (WGS) entry which is preliminary data.</text>
</comment>
<reference evidence="1" key="1">
    <citation type="submission" date="2020-08" db="EMBL/GenBank/DDBJ databases">
        <title>Genome public.</title>
        <authorList>
            <person name="Liu C."/>
            <person name="Sun Q."/>
        </authorList>
    </citation>
    <scope>NUCLEOTIDE SEQUENCE</scope>
    <source>
        <strain evidence="1">NSJ-44</strain>
    </source>
</reference>
<dbReference type="EMBL" id="JACRSO010000001">
    <property type="protein sequence ID" value="MBC8528586.1"/>
    <property type="molecule type" value="Genomic_DNA"/>
</dbReference>
<accession>A0A926CZH6</accession>
<keyword evidence="2" id="KW-1185">Reference proteome</keyword>
<evidence type="ECO:0000313" key="2">
    <source>
        <dbReference type="Proteomes" id="UP000654279"/>
    </source>
</evidence>
<gene>
    <name evidence="1" type="ORF">H8699_03935</name>
</gene>
<organism evidence="1 2">
    <name type="scientific">Luoshenia tenuis</name>
    <dbReference type="NCBI Taxonomy" id="2763654"/>
    <lineage>
        <taxon>Bacteria</taxon>
        <taxon>Bacillati</taxon>
        <taxon>Bacillota</taxon>
        <taxon>Clostridia</taxon>
        <taxon>Christensenellales</taxon>
        <taxon>Christensenellaceae</taxon>
        <taxon>Luoshenia</taxon>
    </lineage>
</organism>
<dbReference type="RefSeq" id="WP_249284574.1">
    <property type="nucleotide sequence ID" value="NZ_JACRSO010000001.1"/>
</dbReference>
<sequence length="126" mass="14076">MFENDYIMRQIEGLTRFLAKVLMQKDMGSADVIDEQGHLDPGNFLLYRLQGMVGQGAINEAEDLLFDTIRAEPREAYLKVAIDFYSLLQGMEDDALKAADFTRQEIAEGLRDVRAIYGADGPGALV</sequence>
<evidence type="ECO:0000313" key="1">
    <source>
        <dbReference type="EMBL" id="MBC8528586.1"/>
    </source>
</evidence>
<proteinExistence type="predicted"/>
<name>A0A926CZH6_9FIRM</name>
<dbReference type="Proteomes" id="UP000654279">
    <property type="component" value="Unassembled WGS sequence"/>
</dbReference>